<organism evidence="7 8">
    <name type="scientific">Bugula neritina</name>
    <name type="common">Brown bryozoan</name>
    <name type="synonym">Sertularia neritina</name>
    <dbReference type="NCBI Taxonomy" id="10212"/>
    <lineage>
        <taxon>Eukaryota</taxon>
        <taxon>Metazoa</taxon>
        <taxon>Spiralia</taxon>
        <taxon>Lophotrochozoa</taxon>
        <taxon>Bryozoa</taxon>
        <taxon>Gymnolaemata</taxon>
        <taxon>Cheilostomatida</taxon>
        <taxon>Flustrina</taxon>
        <taxon>Buguloidea</taxon>
        <taxon>Bugulidae</taxon>
        <taxon>Bugula</taxon>
    </lineage>
</organism>
<dbReference type="InterPro" id="IPR045209">
    <property type="entry name" value="Rrp5"/>
</dbReference>
<feature type="domain" description="S1 motif" evidence="6">
    <location>
        <begin position="552"/>
        <end position="620"/>
    </location>
</feature>
<dbReference type="Gene3D" id="2.40.50.140">
    <property type="entry name" value="Nucleic acid-binding proteins"/>
    <property type="match status" value="6"/>
</dbReference>
<dbReference type="GO" id="GO:0003723">
    <property type="term" value="F:RNA binding"/>
    <property type="evidence" value="ECO:0007669"/>
    <property type="project" value="TreeGrafter"/>
</dbReference>
<dbReference type="SUPFAM" id="SSF50249">
    <property type="entry name" value="Nucleic acid-binding proteins"/>
    <property type="match status" value="5"/>
</dbReference>
<feature type="domain" description="S1 motif" evidence="6">
    <location>
        <begin position="749"/>
        <end position="814"/>
    </location>
</feature>
<evidence type="ECO:0000256" key="4">
    <source>
        <dbReference type="ARBA" id="ARBA00023242"/>
    </source>
</evidence>
<dbReference type="SMART" id="SM00386">
    <property type="entry name" value="HAT"/>
    <property type="match status" value="5"/>
</dbReference>
<dbReference type="PANTHER" id="PTHR23270:SF10">
    <property type="entry name" value="PROTEIN RRP5 HOMOLOG"/>
    <property type="match status" value="1"/>
</dbReference>
<dbReference type="FunFam" id="2.40.50.140:FF:000103">
    <property type="entry name" value="protein RRP5 homolog"/>
    <property type="match status" value="1"/>
</dbReference>
<dbReference type="Pfam" id="PF00575">
    <property type="entry name" value="S1"/>
    <property type="match status" value="3"/>
</dbReference>
<dbReference type="OrthoDB" id="412781at2759"/>
<evidence type="ECO:0000256" key="5">
    <source>
        <dbReference type="SAM" id="MobiDB-lite"/>
    </source>
</evidence>
<dbReference type="InterPro" id="IPR011990">
    <property type="entry name" value="TPR-like_helical_dom_sf"/>
</dbReference>
<proteinExistence type="predicted"/>
<dbReference type="InterPro" id="IPR003107">
    <property type="entry name" value="HAT"/>
</dbReference>
<evidence type="ECO:0000313" key="7">
    <source>
        <dbReference type="EMBL" id="KAF6032101.1"/>
    </source>
</evidence>
<comment type="caution">
    <text evidence="7">The sequence shown here is derived from an EMBL/GenBank/DDBJ whole genome shotgun (WGS) entry which is preliminary data.</text>
</comment>
<evidence type="ECO:0000256" key="3">
    <source>
        <dbReference type="ARBA" id="ARBA00022737"/>
    </source>
</evidence>
<feature type="region of interest" description="Disordered" evidence="5">
    <location>
        <begin position="1385"/>
        <end position="1431"/>
    </location>
</feature>
<evidence type="ECO:0000256" key="2">
    <source>
        <dbReference type="ARBA" id="ARBA00022552"/>
    </source>
</evidence>
<dbReference type="PANTHER" id="PTHR23270">
    <property type="entry name" value="PROGRAMMED CELL DEATH PROTEIN 11 PRE-RRNA PROCESSING PROTEIN RRP5"/>
    <property type="match status" value="1"/>
</dbReference>
<sequence length="1780" mass="195821">MNTEVCFPRGGTEKLSKRTVFNEDGEIIPTSKSSNNKANSKLKPNFAGKVSKAKSFTKTATPGSKKVKGKTKKVKAVAEVIKKVYEEDSVAFVPERLSTKKVVKGTLLLAAIKEIRDYELRVNLPNNLIGSVSITNMSDGYTGLLKRFAQSADDQLQLEELHSLGELFNVGQIIPCICVDEANSSQLLQLSINPKHLHDNLQPQNLHKDLVIYGCVNGVEDHGYRIDIGVSNITAFMPKTGTDKGLYVGSMRRFCVTESDVMGLISGETRTVTVNLLTSTSRPEQARSKDITFNSLLPGMLVEAKVHARKTEGLVVQVAALKGYVHVTHLTQHVKDFVPDEMSKFRVLSVNTATKYIHLTALPSLLNSIDSCDTGPMNVPLGEPVNITLNKIVDKYVFLKSEDIAASYMGVSLLPEKIRTLSKIADTKLKCYWFGWDYLESRPVFSTSQPNVKKSVLPTMIPGDAINAKLVKIGADGAKVLLASGFHAFIQNIHLTEVPLKNPEKKLKVGQTLPCKVLSVNMDTKRVRLTAKPSLVNSDLEPLSDLPSAKVGSLVKGVIVKLTSGALVAFYNNVVGFVGAANLAKEPIEHPADVFYIGQSVTCRILSCDAAKDKLALSFILDGDSAPSVKRKLTDTSDEGVKRRKVIPQGPKLSIGEVVSDWSVVSTTANGYNVISGLGHRAVLPNSELSDMPGIAELNAASLTVGSVVKDLVCITDNLNNYIVSNKLMFKYYSAKDGLAKDWKTLKVGDKHPGSVLSLTEHGIFISFGNGIVGLCPERLLPQNSKKYLSPGRSLLCKIVSIDTVKERMIVAIKDAECPIPRPDADLPYRMLAQNLSDLSTYQKWVSTQAKEAATASKVSGYAVGDIVKGLIVEKEEDLIRLKLENGVTAEAFGDLTSGCAARVGETALAIVMHVDLMSSKLTVLVDKHYLTDRKSCKAQSISTKVKVQQQIKSEVIYTRPEYTLAMLKGHANGRIAFIPTLQHPNSEYSTAGMFYGQENKVVIKQCDEENHLIIAAFQTEKEKQQTKAEEIQNALNLPATGSVVDAVISGKQPLQLNLKFNGRAGIGRVFVNEIDDNPAHGISPLARFKEGQSLQVKVIGASTICTNKKLRSIKHNGHQVVLNCSLRQCNTGNWKPSVEELTVGKSYNCFVTEHEFSKKEKRLQVLTSGGNVAFISWFDVNESAVESAAVIKEKYPVGGCLKTELKAFGRDGVAYMKIAPADASTSSNSTPTCTGMVVEYQPLSGLILNTHFSPKSRVPLSEMAEPGVDLDLGRFKEGLVVNCRYVKRLRHGGVLLTLREESGLLPLTKVMKGMVLAAVVSQILPVKVQVMAAGHVIEVDMTAQKLKNFARNYRNGSACWVKVRSVNDRSIKAVICDPSKDKVKATKVVPHTSTPDSSDQSQSQLPETSSKSTKSVHNATSPQQFKDEDVAEEVVDKDTGVHILFKPVSSTSERPTLDFGASIASLQRNATEPGVGDVDSKLMQLEKAGKKLKPYPEPTVDKARSVELATSQTLDRAGQPESEAELLSVLKSSPSNGSIWSKLIMVTSRHKGVEAGRARAEQALETVPYRLEKEKMLVWSSFLEVEMCYGTEDSLDHIKRRALQQMDELKVYQELVKLYSKLQKVEEAEQCYRTMLRKWADQPAVWSEYGRFLFANSKVESARSLLQRCLKTLATKFHIEVIMKFAQMELAGGNMERFTTLFENVMSNFPKRTDVWSVYIDQLIKSEHYEHARNILRRAVMQKWNSKKIQFFIGKFKDFETKYGTEESLAEATALLNTV</sequence>
<dbReference type="GO" id="GO:0006364">
    <property type="term" value="P:rRNA processing"/>
    <property type="evidence" value="ECO:0007669"/>
    <property type="project" value="UniProtKB-KW"/>
</dbReference>
<comment type="subcellular location">
    <subcellularLocation>
        <location evidence="1">Nucleus</location>
        <location evidence="1">Nucleolus</location>
    </subcellularLocation>
</comment>
<evidence type="ECO:0000256" key="1">
    <source>
        <dbReference type="ARBA" id="ARBA00004604"/>
    </source>
</evidence>
<feature type="compositionally biased region" description="Polar residues" evidence="5">
    <location>
        <begin position="1406"/>
        <end position="1425"/>
    </location>
</feature>
<protein>
    <submittedName>
        <fullName evidence="7">PDCD11</fullName>
    </submittedName>
</protein>
<dbReference type="CDD" id="cd05693">
    <property type="entry name" value="S1_Rrp5_repeat_hs1_sc1"/>
    <property type="match status" value="1"/>
</dbReference>
<evidence type="ECO:0000313" key="8">
    <source>
        <dbReference type="Proteomes" id="UP000593567"/>
    </source>
</evidence>
<keyword evidence="2" id="KW-0698">rRNA processing</keyword>
<accession>A0A7J7K2B5</accession>
<dbReference type="Proteomes" id="UP000593567">
    <property type="component" value="Unassembled WGS sequence"/>
</dbReference>
<feature type="domain" description="S1 motif" evidence="6">
    <location>
        <begin position="463"/>
        <end position="532"/>
    </location>
</feature>
<dbReference type="PROSITE" id="PS50126">
    <property type="entry name" value="S1"/>
    <property type="match status" value="4"/>
</dbReference>
<feature type="domain" description="S1 motif" evidence="6">
    <location>
        <begin position="299"/>
        <end position="362"/>
    </location>
</feature>
<evidence type="ECO:0000259" key="6">
    <source>
        <dbReference type="PROSITE" id="PS50126"/>
    </source>
</evidence>
<dbReference type="InterPro" id="IPR048059">
    <property type="entry name" value="Rrp5_S1_rpt_hs1_sc1"/>
</dbReference>
<dbReference type="InterPro" id="IPR012340">
    <property type="entry name" value="NA-bd_OB-fold"/>
</dbReference>
<keyword evidence="4" id="KW-0539">Nucleus</keyword>
<keyword evidence="8" id="KW-1185">Reference proteome</keyword>
<keyword evidence="3" id="KW-0677">Repeat</keyword>
<reference evidence="7" key="1">
    <citation type="submission" date="2020-06" db="EMBL/GenBank/DDBJ databases">
        <title>Draft genome of Bugula neritina, a colonial animal packing powerful symbionts and potential medicines.</title>
        <authorList>
            <person name="Rayko M."/>
        </authorList>
    </citation>
    <scope>NUCLEOTIDE SEQUENCE [LARGE SCALE GENOMIC DNA]</scope>
    <source>
        <strain evidence="7">Kwan_BN1</strain>
    </source>
</reference>
<feature type="region of interest" description="Disordered" evidence="5">
    <location>
        <begin position="25"/>
        <end position="44"/>
    </location>
</feature>
<feature type="compositionally biased region" description="Low complexity" evidence="5">
    <location>
        <begin position="31"/>
        <end position="44"/>
    </location>
</feature>
<name>A0A7J7K2B5_BUGNE</name>
<dbReference type="GO" id="GO:0032040">
    <property type="term" value="C:small-subunit processome"/>
    <property type="evidence" value="ECO:0007669"/>
    <property type="project" value="TreeGrafter"/>
</dbReference>
<dbReference type="InterPro" id="IPR003029">
    <property type="entry name" value="S1_domain"/>
</dbReference>
<dbReference type="SMART" id="SM00316">
    <property type="entry name" value="S1"/>
    <property type="match status" value="9"/>
</dbReference>
<gene>
    <name evidence="7" type="ORF">EB796_009601</name>
</gene>
<dbReference type="Gene3D" id="1.25.40.10">
    <property type="entry name" value="Tetratricopeptide repeat domain"/>
    <property type="match status" value="2"/>
</dbReference>
<dbReference type="SUPFAM" id="SSF48452">
    <property type="entry name" value="TPR-like"/>
    <property type="match status" value="2"/>
</dbReference>
<dbReference type="EMBL" id="VXIV02001535">
    <property type="protein sequence ID" value="KAF6032101.1"/>
    <property type="molecule type" value="Genomic_DNA"/>
</dbReference>